<dbReference type="RefSeq" id="WP_370717132.1">
    <property type="nucleotide sequence ID" value="NZ_JBGGTQ010000001.1"/>
</dbReference>
<evidence type="ECO:0000313" key="1">
    <source>
        <dbReference type="EMBL" id="MEZ0491103.1"/>
    </source>
</evidence>
<gene>
    <name evidence="1" type="ORF">AB2L28_02485</name>
</gene>
<keyword evidence="2" id="KW-1185">Reference proteome</keyword>
<reference evidence="1 2" key="1">
    <citation type="submission" date="2024-07" db="EMBL/GenBank/DDBJ databases">
        <authorList>
            <person name="Thanompreechachai J."/>
            <person name="Duangmal K."/>
        </authorList>
    </citation>
    <scope>NUCLEOTIDE SEQUENCE [LARGE SCALE GENOMIC DNA]</scope>
    <source>
        <strain evidence="1 2">TBRC 1896</strain>
    </source>
</reference>
<proteinExistence type="predicted"/>
<name>A0ABV4HXE9_9ACTN</name>
<organism evidence="1 2">
    <name type="scientific">Kineococcus mangrovi</name>
    <dbReference type="NCBI Taxonomy" id="1660183"/>
    <lineage>
        <taxon>Bacteria</taxon>
        <taxon>Bacillati</taxon>
        <taxon>Actinomycetota</taxon>
        <taxon>Actinomycetes</taxon>
        <taxon>Kineosporiales</taxon>
        <taxon>Kineosporiaceae</taxon>
        <taxon>Kineococcus</taxon>
    </lineage>
</organism>
<evidence type="ECO:0000313" key="2">
    <source>
        <dbReference type="Proteomes" id="UP001566476"/>
    </source>
</evidence>
<sequence length="131" mass="13751">MDTGPTPVPPARPPVLPHVLRLDLLGEDEPLRQARRFVRLQAEQLGLADAADDAVQVTAELLGGLGAGSSPTALRVGEDAGCLVVGVDVRFADGRTRPVLSGHTRDLLAQLSAATGWSPTDDGAQLWCRVP</sequence>
<protein>
    <submittedName>
        <fullName evidence="1">Uncharacterized protein</fullName>
    </submittedName>
</protein>
<dbReference type="EMBL" id="JBGGTQ010000001">
    <property type="protein sequence ID" value="MEZ0491103.1"/>
    <property type="molecule type" value="Genomic_DNA"/>
</dbReference>
<accession>A0ABV4HXE9</accession>
<comment type="caution">
    <text evidence="1">The sequence shown here is derived from an EMBL/GenBank/DDBJ whole genome shotgun (WGS) entry which is preliminary data.</text>
</comment>
<dbReference type="Proteomes" id="UP001566476">
    <property type="component" value="Unassembled WGS sequence"/>
</dbReference>